<sequence>MIISSVPYCRFMGRVRTRVCIEQSATIFLATFRCMGLMQGPYDASPSLLDSKSLELGETTFSLVTLGSRRDGRGN</sequence>
<dbReference type="EMBL" id="AMZH03001694">
    <property type="protein sequence ID" value="RRT78370.1"/>
    <property type="molecule type" value="Genomic_DNA"/>
</dbReference>
<dbReference type="AlphaFoldDB" id="A0A427AQ74"/>
<proteinExistence type="predicted"/>
<accession>A0A427AQ74</accession>
<evidence type="ECO:0000313" key="2">
    <source>
        <dbReference type="Proteomes" id="UP000287651"/>
    </source>
</evidence>
<evidence type="ECO:0000313" key="1">
    <source>
        <dbReference type="EMBL" id="RRT78370.1"/>
    </source>
</evidence>
<organism evidence="1 2">
    <name type="scientific">Ensete ventricosum</name>
    <name type="common">Abyssinian banana</name>
    <name type="synonym">Musa ensete</name>
    <dbReference type="NCBI Taxonomy" id="4639"/>
    <lineage>
        <taxon>Eukaryota</taxon>
        <taxon>Viridiplantae</taxon>
        <taxon>Streptophyta</taxon>
        <taxon>Embryophyta</taxon>
        <taxon>Tracheophyta</taxon>
        <taxon>Spermatophyta</taxon>
        <taxon>Magnoliopsida</taxon>
        <taxon>Liliopsida</taxon>
        <taxon>Zingiberales</taxon>
        <taxon>Musaceae</taxon>
        <taxon>Ensete</taxon>
    </lineage>
</organism>
<protein>
    <submittedName>
        <fullName evidence="1">Uncharacterized protein</fullName>
    </submittedName>
</protein>
<comment type="caution">
    <text evidence="1">The sequence shown here is derived from an EMBL/GenBank/DDBJ whole genome shotgun (WGS) entry which is preliminary data.</text>
</comment>
<name>A0A427AQ74_ENSVE</name>
<dbReference type="Proteomes" id="UP000287651">
    <property type="component" value="Unassembled WGS sequence"/>
</dbReference>
<gene>
    <name evidence="1" type="ORF">B296_00001655</name>
</gene>
<reference evidence="1 2" key="1">
    <citation type="journal article" date="2014" name="Agronomy (Basel)">
        <title>A Draft Genome Sequence for Ensete ventricosum, the Drought-Tolerant Tree Against Hunger.</title>
        <authorList>
            <person name="Harrison J."/>
            <person name="Moore K.A."/>
            <person name="Paszkiewicz K."/>
            <person name="Jones T."/>
            <person name="Grant M."/>
            <person name="Ambacheew D."/>
            <person name="Muzemil S."/>
            <person name="Studholme D.J."/>
        </authorList>
    </citation>
    <scope>NUCLEOTIDE SEQUENCE [LARGE SCALE GENOMIC DNA]</scope>
</reference>